<accession>A0A2P5YY74</accession>
<organism evidence="1 2">
    <name type="scientific">Gossypium barbadense</name>
    <name type="common">Sea Island cotton</name>
    <name type="synonym">Hibiscus barbadensis</name>
    <dbReference type="NCBI Taxonomy" id="3634"/>
    <lineage>
        <taxon>Eukaryota</taxon>
        <taxon>Viridiplantae</taxon>
        <taxon>Streptophyta</taxon>
        <taxon>Embryophyta</taxon>
        <taxon>Tracheophyta</taxon>
        <taxon>Spermatophyta</taxon>
        <taxon>Magnoliopsida</taxon>
        <taxon>eudicotyledons</taxon>
        <taxon>Gunneridae</taxon>
        <taxon>Pentapetalae</taxon>
        <taxon>rosids</taxon>
        <taxon>malvids</taxon>
        <taxon>Malvales</taxon>
        <taxon>Malvaceae</taxon>
        <taxon>Malvoideae</taxon>
        <taxon>Gossypium</taxon>
    </lineage>
</organism>
<dbReference type="PANTHER" id="PTHR33670">
    <property type="entry name" value="SPLICING FACTOR, PROLINE- AND GLUTAMINE-RICH-LIKE"/>
    <property type="match status" value="1"/>
</dbReference>
<gene>
    <name evidence="1" type="ORF">GOBAR_AA00041</name>
</gene>
<protein>
    <submittedName>
        <fullName evidence="1">Uncharacterized protein</fullName>
    </submittedName>
</protein>
<reference evidence="1 2" key="1">
    <citation type="submission" date="2015-01" db="EMBL/GenBank/DDBJ databases">
        <title>Genome of allotetraploid Gossypium barbadense reveals genomic plasticity and fiber elongation in cotton evolution.</title>
        <authorList>
            <person name="Chen X."/>
            <person name="Liu X."/>
            <person name="Zhao B."/>
            <person name="Zheng H."/>
            <person name="Hu Y."/>
            <person name="Lu G."/>
            <person name="Yang C."/>
            <person name="Chen J."/>
            <person name="Shan C."/>
            <person name="Zhang L."/>
            <person name="Zhou Y."/>
            <person name="Wang L."/>
            <person name="Guo W."/>
            <person name="Bai Y."/>
            <person name="Ruan J."/>
            <person name="Shangguan X."/>
            <person name="Mao Y."/>
            <person name="Jiang J."/>
            <person name="Zhu Y."/>
            <person name="Lei J."/>
            <person name="Kang H."/>
            <person name="Chen S."/>
            <person name="He X."/>
            <person name="Wang R."/>
            <person name="Wang Y."/>
            <person name="Chen J."/>
            <person name="Wang L."/>
            <person name="Yu S."/>
            <person name="Wang B."/>
            <person name="Wei J."/>
            <person name="Song S."/>
            <person name="Lu X."/>
            <person name="Gao Z."/>
            <person name="Gu W."/>
            <person name="Deng X."/>
            <person name="Ma D."/>
            <person name="Wang S."/>
            <person name="Liang W."/>
            <person name="Fang L."/>
            <person name="Cai C."/>
            <person name="Zhu X."/>
            <person name="Zhou B."/>
            <person name="Zhang Y."/>
            <person name="Chen Z."/>
            <person name="Xu S."/>
            <person name="Zhu R."/>
            <person name="Wang S."/>
            <person name="Zhang T."/>
            <person name="Zhao G."/>
        </authorList>
    </citation>
    <scope>NUCLEOTIDE SEQUENCE [LARGE SCALE GENOMIC DNA]</scope>
    <source>
        <strain evidence="2">cv. Xinhai21</strain>
        <tissue evidence="1">Leaf</tissue>
    </source>
</reference>
<dbReference type="Proteomes" id="UP000239757">
    <property type="component" value="Unassembled WGS sequence"/>
</dbReference>
<dbReference type="EMBL" id="KZ662694">
    <property type="protein sequence ID" value="PPS20524.1"/>
    <property type="molecule type" value="Genomic_DNA"/>
</dbReference>
<name>A0A2P5YY74_GOSBA</name>
<evidence type="ECO:0000313" key="1">
    <source>
        <dbReference type="EMBL" id="PPS20524.1"/>
    </source>
</evidence>
<dbReference type="AlphaFoldDB" id="A0A2P5YY74"/>
<dbReference type="OrthoDB" id="1935097at2759"/>
<evidence type="ECO:0000313" key="2">
    <source>
        <dbReference type="Proteomes" id="UP000239757"/>
    </source>
</evidence>
<proteinExistence type="predicted"/>
<dbReference type="PANTHER" id="PTHR33670:SF15">
    <property type="entry name" value="OS02G0797600 PROTEIN"/>
    <property type="match status" value="1"/>
</dbReference>
<sequence>MATAILRHEALSLRHHSLLGSRRNPNPNPNMIMLKSNHEFSRKRNPVGFKSINKRQSESMVTKPPGKNLVMGQVKILRRGEPLVAATEKTDRRCSDGSRGDYEVDLSLGSTNRLGPDPETMQKQIKLKEFKIGSGFYAGSSSLVSPPPSLVPVPEFLGRTARNFRGLRFNDYEDLFNKRFRVKESTKEYKVWGGSSSKVLSTVEMREVHEYLDSREWNEEYDNDSGGGKVPRMLFTSSIGTTWIPIDVKELSDFEFTRVQKDILELRSIRYSICDFLIGHGSTI</sequence>